<accession>C6Q328</accession>
<sequence length="96" mass="11432">RSGLTWVLYVMNFLMYCSILVRLICGIKAKRFDEVFLILVILGFVGFHVLWEIKSRYIYPVYPLLIVLSYMGFKDAYDFMSKRKFLECLPLFGRRS</sequence>
<feature type="non-terminal residue" evidence="2">
    <location>
        <position position="1"/>
    </location>
</feature>
<dbReference type="eggNOG" id="COG1807">
    <property type="taxonomic scope" value="Bacteria"/>
</dbReference>
<protein>
    <submittedName>
        <fullName evidence="2">Uncharacterized protein</fullName>
    </submittedName>
</protein>
<feature type="transmembrane region" description="Helical" evidence="1">
    <location>
        <begin position="6"/>
        <end position="25"/>
    </location>
</feature>
<keyword evidence="1" id="KW-1133">Transmembrane helix</keyword>
<evidence type="ECO:0000313" key="3">
    <source>
        <dbReference type="Proteomes" id="UP000004198"/>
    </source>
</evidence>
<keyword evidence="1" id="KW-0472">Membrane</keyword>
<comment type="caution">
    <text evidence="2">The sequence shown here is derived from an EMBL/GenBank/DDBJ whole genome shotgun (WGS) entry which is preliminary data.</text>
</comment>
<proteinExistence type="predicted"/>
<keyword evidence="1" id="KW-0812">Transmembrane</keyword>
<name>C6Q328_9CLOT</name>
<dbReference type="AlphaFoldDB" id="C6Q328"/>
<gene>
    <name evidence="2" type="ORF">CcarbDRAFT_5447</name>
</gene>
<evidence type="ECO:0000313" key="2">
    <source>
        <dbReference type="EMBL" id="EET84102.1"/>
    </source>
</evidence>
<feature type="transmembrane region" description="Helical" evidence="1">
    <location>
        <begin position="32"/>
        <end position="51"/>
    </location>
</feature>
<reference evidence="2 3" key="1">
    <citation type="submission" date="2009-06" db="EMBL/GenBank/DDBJ databases">
        <title>The draft genome of Clostridium carboxidivorans P7.</title>
        <authorList>
            <consortium name="US DOE Joint Genome Institute (JGI-PGF)"/>
            <person name="Lucas S."/>
            <person name="Copeland A."/>
            <person name="Lapidus A."/>
            <person name="Glavina del Rio T."/>
            <person name="Tice H."/>
            <person name="Bruce D."/>
            <person name="Goodwin L."/>
            <person name="Pitluck S."/>
            <person name="Larimer F."/>
            <person name="Land M.L."/>
            <person name="Hauser L."/>
            <person name="Hemme C.L."/>
        </authorList>
    </citation>
    <scope>NUCLEOTIDE SEQUENCE [LARGE SCALE GENOMIC DNA]</scope>
    <source>
        <strain evidence="2 3">P7</strain>
    </source>
</reference>
<organism evidence="2 3">
    <name type="scientific">Clostridium carboxidivorans P7</name>
    <dbReference type="NCBI Taxonomy" id="536227"/>
    <lineage>
        <taxon>Bacteria</taxon>
        <taxon>Bacillati</taxon>
        <taxon>Bacillota</taxon>
        <taxon>Clostridia</taxon>
        <taxon>Eubacteriales</taxon>
        <taxon>Clostridiaceae</taxon>
        <taxon>Clostridium</taxon>
    </lineage>
</organism>
<feature type="transmembrane region" description="Helical" evidence="1">
    <location>
        <begin position="57"/>
        <end position="73"/>
    </location>
</feature>
<dbReference type="Proteomes" id="UP000004198">
    <property type="component" value="Unassembled WGS sequence"/>
</dbReference>
<dbReference type="EMBL" id="ACVI01000238">
    <property type="protein sequence ID" value="EET84102.1"/>
    <property type="molecule type" value="Genomic_DNA"/>
</dbReference>
<evidence type="ECO:0000256" key="1">
    <source>
        <dbReference type="SAM" id="Phobius"/>
    </source>
</evidence>
<keyword evidence="3" id="KW-1185">Reference proteome</keyword>